<feature type="non-terminal residue" evidence="2">
    <location>
        <position position="165"/>
    </location>
</feature>
<evidence type="ECO:0000313" key="2">
    <source>
        <dbReference type="EMBL" id="CAG8675938.1"/>
    </source>
</evidence>
<evidence type="ECO:0000256" key="1">
    <source>
        <dbReference type="SAM" id="MobiDB-lite"/>
    </source>
</evidence>
<reference evidence="2" key="1">
    <citation type="submission" date="2021-06" db="EMBL/GenBank/DDBJ databases">
        <authorList>
            <person name="Kallberg Y."/>
            <person name="Tangrot J."/>
            <person name="Rosling A."/>
        </authorList>
    </citation>
    <scope>NUCLEOTIDE SEQUENCE</scope>
    <source>
        <strain evidence="2">IA702</strain>
    </source>
</reference>
<comment type="caution">
    <text evidence="2">The sequence shown here is derived from an EMBL/GenBank/DDBJ whole genome shotgun (WGS) entry which is preliminary data.</text>
</comment>
<keyword evidence="3" id="KW-1185">Reference proteome</keyword>
<feature type="region of interest" description="Disordered" evidence="1">
    <location>
        <begin position="40"/>
        <end position="62"/>
    </location>
</feature>
<organism evidence="2 3">
    <name type="scientific">Paraglomus occultum</name>
    <dbReference type="NCBI Taxonomy" id="144539"/>
    <lineage>
        <taxon>Eukaryota</taxon>
        <taxon>Fungi</taxon>
        <taxon>Fungi incertae sedis</taxon>
        <taxon>Mucoromycota</taxon>
        <taxon>Glomeromycotina</taxon>
        <taxon>Glomeromycetes</taxon>
        <taxon>Paraglomerales</taxon>
        <taxon>Paraglomeraceae</taxon>
        <taxon>Paraglomus</taxon>
    </lineage>
</organism>
<feature type="compositionally biased region" description="Polar residues" evidence="1">
    <location>
        <begin position="155"/>
        <end position="165"/>
    </location>
</feature>
<evidence type="ECO:0000313" key="3">
    <source>
        <dbReference type="Proteomes" id="UP000789572"/>
    </source>
</evidence>
<feature type="non-terminal residue" evidence="2">
    <location>
        <position position="1"/>
    </location>
</feature>
<sequence>LQEPQGLEYEYLSMELNDGSTLTDTTKLTKKEDQYGMLTPQKEALPIQHQKEASPKQHPREVSMMTTEANNLLRMITAATMESWNEEQLQIQSLMNGSESGSQNSKSQITLNNWDEWEISEWMGGIEENSNIEGVELVKKKDRRRFGDEKRWEQFSGNDESFQKK</sequence>
<dbReference type="Proteomes" id="UP000789572">
    <property type="component" value="Unassembled WGS sequence"/>
</dbReference>
<dbReference type="AlphaFoldDB" id="A0A9N9EF55"/>
<dbReference type="EMBL" id="CAJVPJ010007506">
    <property type="protein sequence ID" value="CAG8675938.1"/>
    <property type="molecule type" value="Genomic_DNA"/>
</dbReference>
<gene>
    <name evidence="2" type="ORF">POCULU_LOCUS11231</name>
</gene>
<feature type="compositionally biased region" description="Basic and acidic residues" evidence="1">
    <location>
        <begin position="49"/>
        <end position="61"/>
    </location>
</feature>
<accession>A0A9N9EF55</accession>
<feature type="region of interest" description="Disordered" evidence="1">
    <location>
        <begin position="143"/>
        <end position="165"/>
    </location>
</feature>
<protein>
    <submittedName>
        <fullName evidence="2">6508_t:CDS:1</fullName>
    </submittedName>
</protein>
<proteinExistence type="predicted"/>
<name>A0A9N9EF55_9GLOM</name>